<evidence type="ECO:0000313" key="2">
    <source>
        <dbReference type="EMBL" id="MEN7549257.1"/>
    </source>
</evidence>
<gene>
    <name evidence="2" type="ORF">AAG747_15140</name>
</gene>
<feature type="transmembrane region" description="Helical" evidence="1">
    <location>
        <begin position="50"/>
        <end position="75"/>
    </location>
</feature>
<dbReference type="EMBL" id="JBDKWZ010000008">
    <property type="protein sequence ID" value="MEN7549257.1"/>
    <property type="molecule type" value="Genomic_DNA"/>
</dbReference>
<reference evidence="2 3" key="1">
    <citation type="submission" date="2024-04" db="EMBL/GenBank/DDBJ databases">
        <title>Novel genus in family Flammeovirgaceae.</title>
        <authorList>
            <person name="Nguyen T.H."/>
            <person name="Vuong T.Q."/>
            <person name="Le H."/>
            <person name="Kim S.-G."/>
        </authorList>
    </citation>
    <scope>NUCLEOTIDE SEQUENCE [LARGE SCALE GENOMIC DNA]</scope>
    <source>
        <strain evidence="2 3">JCM 23209</strain>
    </source>
</reference>
<feature type="transmembrane region" description="Helical" evidence="1">
    <location>
        <begin position="7"/>
        <end position="27"/>
    </location>
</feature>
<keyword evidence="1" id="KW-1133">Transmembrane helix</keyword>
<keyword evidence="1" id="KW-0472">Membrane</keyword>
<accession>A0AAW9RZN5</accession>
<dbReference type="RefSeq" id="WP_346822033.1">
    <property type="nucleotide sequence ID" value="NZ_JBDKWZ010000008.1"/>
</dbReference>
<sequence>MFRLAKYAMILTLLTVLGINLLCYIYFPQTLKLDLTSAGFKEYLIDRGSFFYSSIFIALLMNIGLSVIGISLPYLPKSLLILPNKTKWHSNSEMKKELYERAKGWIYALNSIINLFMIYCVAIVFSFNSDFEMTHYGYIVLFALLMVTWVAFYFYSFLSIPKKLLAE</sequence>
<feature type="transmembrane region" description="Helical" evidence="1">
    <location>
        <begin position="137"/>
        <end position="158"/>
    </location>
</feature>
<organism evidence="2 3">
    <name type="scientific">Rapidithrix thailandica</name>
    <dbReference type="NCBI Taxonomy" id="413964"/>
    <lineage>
        <taxon>Bacteria</taxon>
        <taxon>Pseudomonadati</taxon>
        <taxon>Bacteroidota</taxon>
        <taxon>Cytophagia</taxon>
        <taxon>Cytophagales</taxon>
        <taxon>Flammeovirgaceae</taxon>
        <taxon>Rapidithrix</taxon>
    </lineage>
</organism>
<keyword evidence="3" id="KW-1185">Reference proteome</keyword>
<name>A0AAW9RZN5_9BACT</name>
<protein>
    <recommendedName>
        <fullName evidence="4">DUF1648 domain-containing protein</fullName>
    </recommendedName>
</protein>
<evidence type="ECO:0000256" key="1">
    <source>
        <dbReference type="SAM" id="Phobius"/>
    </source>
</evidence>
<feature type="transmembrane region" description="Helical" evidence="1">
    <location>
        <begin position="104"/>
        <end position="125"/>
    </location>
</feature>
<evidence type="ECO:0008006" key="4">
    <source>
        <dbReference type="Google" id="ProtNLM"/>
    </source>
</evidence>
<comment type="caution">
    <text evidence="2">The sequence shown here is derived from an EMBL/GenBank/DDBJ whole genome shotgun (WGS) entry which is preliminary data.</text>
</comment>
<evidence type="ECO:0000313" key="3">
    <source>
        <dbReference type="Proteomes" id="UP001403385"/>
    </source>
</evidence>
<dbReference type="AlphaFoldDB" id="A0AAW9RZN5"/>
<dbReference type="Proteomes" id="UP001403385">
    <property type="component" value="Unassembled WGS sequence"/>
</dbReference>
<keyword evidence="1" id="KW-0812">Transmembrane</keyword>
<proteinExistence type="predicted"/>